<dbReference type="InterPro" id="IPR002104">
    <property type="entry name" value="Integrase_catalytic"/>
</dbReference>
<dbReference type="InterPro" id="IPR011010">
    <property type="entry name" value="DNA_brk_join_enz"/>
</dbReference>
<dbReference type="GO" id="GO:0003677">
    <property type="term" value="F:DNA binding"/>
    <property type="evidence" value="ECO:0007669"/>
    <property type="project" value="InterPro"/>
</dbReference>
<dbReference type="Pfam" id="PF00589">
    <property type="entry name" value="Phage_integrase"/>
    <property type="match status" value="1"/>
</dbReference>
<proteinExistence type="predicted"/>
<gene>
    <name evidence="3" type="ORF">MLIT_06900</name>
</gene>
<keyword evidence="1" id="KW-0233">DNA recombination</keyword>
<protein>
    <recommendedName>
        <fullName evidence="2">Tyr recombinase domain-containing protein</fullName>
    </recommendedName>
</protein>
<dbReference type="GO" id="GO:0006310">
    <property type="term" value="P:DNA recombination"/>
    <property type="evidence" value="ECO:0007669"/>
    <property type="project" value="UniProtKB-KW"/>
</dbReference>
<dbReference type="EMBL" id="AP022586">
    <property type="protein sequence ID" value="BBY15098.1"/>
    <property type="molecule type" value="Genomic_DNA"/>
</dbReference>
<dbReference type="GO" id="GO:0015074">
    <property type="term" value="P:DNA integration"/>
    <property type="evidence" value="ECO:0007669"/>
    <property type="project" value="InterPro"/>
</dbReference>
<dbReference type="InterPro" id="IPR013762">
    <property type="entry name" value="Integrase-like_cat_sf"/>
</dbReference>
<sequence length="86" mass="8939">MSGDKAASLPPGLTWHALRHTYASLCVAAGLSALEVSRFMGHSKPTTTLAIYTHLFNTDDHADAMAALGAMVATPTLPANVVPLHG</sequence>
<organism evidence="3 4">
    <name type="scientific">Mycolicibacterium litorale</name>
    <dbReference type="NCBI Taxonomy" id="758802"/>
    <lineage>
        <taxon>Bacteria</taxon>
        <taxon>Bacillati</taxon>
        <taxon>Actinomycetota</taxon>
        <taxon>Actinomycetes</taxon>
        <taxon>Mycobacteriales</taxon>
        <taxon>Mycobacteriaceae</taxon>
        <taxon>Mycolicibacterium</taxon>
    </lineage>
</organism>
<evidence type="ECO:0000313" key="4">
    <source>
        <dbReference type="Proteomes" id="UP000466607"/>
    </source>
</evidence>
<evidence type="ECO:0000313" key="3">
    <source>
        <dbReference type="EMBL" id="BBY15098.1"/>
    </source>
</evidence>
<dbReference type="Proteomes" id="UP000466607">
    <property type="component" value="Chromosome"/>
</dbReference>
<evidence type="ECO:0000256" key="1">
    <source>
        <dbReference type="ARBA" id="ARBA00023172"/>
    </source>
</evidence>
<dbReference type="PROSITE" id="PS51898">
    <property type="entry name" value="TYR_RECOMBINASE"/>
    <property type="match status" value="1"/>
</dbReference>
<reference evidence="3 4" key="1">
    <citation type="journal article" date="2019" name="Emerg. Microbes Infect.">
        <title>Comprehensive subspecies identification of 175 nontuberculous mycobacteria species based on 7547 genomic profiles.</title>
        <authorList>
            <person name="Matsumoto Y."/>
            <person name="Kinjo T."/>
            <person name="Motooka D."/>
            <person name="Nabeya D."/>
            <person name="Jung N."/>
            <person name="Uechi K."/>
            <person name="Horii T."/>
            <person name="Iida T."/>
            <person name="Fujita J."/>
            <person name="Nakamura S."/>
        </authorList>
    </citation>
    <scope>NUCLEOTIDE SEQUENCE [LARGE SCALE GENOMIC DNA]</scope>
    <source>
        <strain evidence="3 4">JCM 17423</strain>
    </source>
</reference>
<feature type="domain" description="Tyr recombinase" evidence="2">
    <location>
        <begin position="1"/>
        <end position="67"/>
    </location>
</feature>
<dbReference type="Gene3D" id="1.10.443.10">
    <property type="entry name" value="Intergrase catalytic core"/>
    <property type="match status" value="1"/>
</dbReference>
<accession>A0AAD1IIK2</accession>
<evidence type="ECO:0000259" key="2">
    <source>
        <dbReference type="PROSITE" id="PS51898"/>
    </source>
</evidence>
<keyword evidence="4" id="KW-1185">Reference proteome</keyword>
<dbReference type="SUPFAM" id="SSF56349">
    <property type="entry name" value="DNA breaking-rejoining enzymes"/>
    <property type="match status" value="1"/>
</dbReference>
<name>A0AAD1IIK2_9MYCO</name>
<dbReference type="AlphaFoldDB" id="A0AAD1IIK2"/>